<dbReference type="Pfam" id="PF13175">
    <property type="entry name" value="AAA_15"/>
    <property type="match status" value="1"/>
</dbReference>
<accession>A0A486RJB1</accession>
<dbReference type="InterPro" id="IPR051396">
    <property type="entry name" value="Bact_Antivir_Def_Nuclease"/>
</dbReference>
<dbReference type="InterPro" id="IPR041685">
    <property type="entry name" value="AAA_GajA/Old/RecF-like"/>
</dbReference>
<evidence type="ECO:0000256" key="1">
    <source>
        <dbReference type="SAM" id="Coils"/>
    </source>
</evidence>
<dbReference type="GO" id="GO:0005524">
    <property type="term" value="F:ATP binding"/>
    <property type="evidence" value="ECO:0007669"/>
    <property type="project" value="UniProtKB-KW"/>
</dbReference>
<evidence type="ECO:0000313" key="3">
    <source>
        <dbReference type="EMBL" id="VGM01357.1"/>
    </source>
</evidence>
<proteinExistence type="predicted"/>
<keyword evidence="3" id="KW-0067">ATP-binding</keyword>
<dbReference type="PANTHER" id="PTHR43581:SF2">
    <property type="entry name" value="EXCINUCLEASE ATPASE SUBUNIT"/>
    <property type="match status" value="1"/>
</dbReference>
<keyword evidence="1" id="KW-0175">Coiled coil</keyword>
<name>A0A486RJB1_KLEPN</name>
<organism evidence="3">
    <name type="scientific">Klebsiella pneumoniae</name>
    <dbReference type="NCBI Taxonomy" id="573"/>
    <lineage>
        <taxon>Bacteria</taxon>
        <taxon>Pseudomonadati</taxon>
        <taxon>Pseudomonadota</taxon>
        <taxon>Gammaproteobacteria</taxon>
        <taxon>Enterobacterales</taxon>
        <taxon>Enterobacteriaceae</taxon>
        <taxon>Klebsiella/Raoultella group</taxon>
        <taxon>Klebsiella</taxon>
        <taxon>Klebsiella pneumoniae complex</taxon>
    </lineage>
</organism>
<evidence type="ECO:0000259" key="2">
    <source>
        <dbReference type="Pfam" id="PF13175"/>
    </source>
</evidence>
<feature type="coiled-coil region" evidence="1">
    <location>
        <begin position="21"/>
        <end position="55"/>
    </location>
</feature>
<protein>
    <submittedName>
        <fullName evidence="3">Phosphate ABC transporter ATP-binding protein</fullName>
    </submittedName>
</protein>
<dbReference type="Gene3D" id="3.40.50.300">
    <property type="entry name" value="P-loop containing nucleotide triphosphate hydrolases"/>
    <property type="match status" value="1"/>
</dbReference>
<dbReference type="InterPro" id="IPR027417">
    <property type="entry name" value="P-loop_NTPase"/>
</dbReference>
<sequence>MSANSILPLTGSDGEVTTILDMEIKNEINKLKKIINNKESECNELICKLEKSINDLFEESRKRVSFSSGELEIERIDKKEELYLSNLSSGERQVIYIMLKAANTSKEETVLLMDEPEISLHLTWQEKLINSILYVNEKCQLIIVTHSPAIVMKGWMGAFVDIKNIQEETING</sequence>
<dbReference type="EMBL" id="CAAHCS010000023">
    <property type="protein sequence ID" value="VGM01357.1"/>
    <property type="molecule type" value="Genomic_DNA"/>
</dbReference>
<keyword evidence="3" id="KW-0547">Nucleotide-binding</keyword>
<feature type="domain" description="Endonuclease GajA/Old nuclease/RecF-like AAA" evidence="2">
    <location>
        <begin position="23"/>
        <end position="151"/>
    </location>
</feature>
<reference evidence="3" key="1">
    <citation type="submission" date="2019-03" db="EMBL/GenBank/DDBJ databases">
        <authorList>
            <consortium name="Pathogen Informatics"/>
        </authorList>
    </citation>
    <scope>NUCLEOTIDE SEQUENCE</scope>
    <source>
        <strain evidence="3">5012STDY7626446</strain>
    </source>
</reference>
<dbReference type="AlphaFoldDB" id="A0A486RJB1"/>
<dbReference type="PANTHER" id="PTHR43581">
    <property type="entry name" value="ATP/GTP PHOSPHATASE"/>
    <property type="match status" value="1"/>
</dbReference>
<dbReference type="CDD" id="cd00267">
    <property type="entry name" value="ABC_ATPase"/>
    <property type="match status" value="1"/>
</dbReference>
<gene>
    <name evidence="3" type="ORF">SAMEA4873648_05234</name>
</gene>
<dbReference type="SUPFAM" id="SSF52540">
    <property type="entry name" value="P-loop containing nucleoside triphosphate hydrolases"/>
    <property type="match status" value="1"/>
</dbReference>